<protein>
    <submittedName>
        <fullName evidence="3">Uncharacterized protein</fullName>
    </submittedName>
</protein>
<dbReference type="AlphaFoldDB" id="A0A6A3PN60"/>
<accession>A0A6A3PN60</accession>
<feature type="region of interest" description="Disordered" evidence="1">
    <location>
        <begin position="1"/>
        <end position="34"/>
    </location>
</feature>
<proteinExistence type="predicted"/>
<name>A0A6A3PN60_9STRA</name>
<evidence type="ECO:0000313" key="4">
    <source>
        <dbReference type="EMBL" id="KAE9168240.1"/>
    </source>
</evidence>
<evidence type="ECO:0000256" key="1">
    <source>
        <dbReference type="SAM" id="MobiDB-lite"/>
    </source>
</evidence>
<dbReference type="EMBL" id="QXGC01004684">
    <property type="protein sequence ID" value="KAE9168240.1"/>
    <property type="molecule type" value="Genomic_DNA"/>
</dbReference>
<comment type="caution">
    <text evidence="3">The sequence shown here is derived from an EMBL/GenBank/DDBJ whole genome shotgun (WGS) entry which is preliminary data.</text>
</comment>
<feature type="compositionally biased region" description="Basic and acidic residues" evidence="1">
    <location>
        <begin position="1"/>
        <end position="12"/>
    </location>
</feature>
<evidence type="ECO:0000313" key="6">
    <source>
        <dbReference type="Proteomes" id="UP000460718"/>
    </source>
</evidence>
<evidence type="ECO:0000313" key="5">
    <source>
        <dbReference type="Proteomes" id="UP000441208"/>
    </source>
</evidence>
<reference evidence="3 5" key="1">
    <citation type="submission" date="2018-08" db="EMBL/GenBank/DDBJ databases">
        <title>Genomic investigation of the strawberry pathogen Phytophthora fragariae indicates pathogenicity is determined by transcriptional variation in three key races.</title>
        <authorList>
            <person name="Adams T.M."/>
            <person name="Armitage A.D."/>
            <person name="Sobczyk M.K."/>
            <person name="Bates H.J."/>
            <person name="Dunwell J.M."/>
            <person name="Nellist C.F."/>
            <person name="Harrison R.J."/>
        </authorList>
    </citation>
    <scope>NUCLEOTIDE SEQUENCE [LARGE SCALE GENOMIC DNA]</scope>
    <source>
        <strain evidence="4 7">BC-23</strain>
        <strain evidence="3 5">NOV-71</strain>
        <strain evidence="2 6">SCRP245</strain>
    </source>
</reference>
<gene>
    <name evidence="4" type="ORF">PF004_g28571</name>
    <name evidence="3" type="ORF">PF007_g29386</name>
    <name evidence="2" type="ORF">PF011_g29622</name>
</gene>
<dbReference type="Proteomes" id="UP000441208">
    <property type="component" value="Unassembled WGS sequence"/>
</dbReference>
<dbReference type="EMBL" id="QXFZ01004535">
    <property type="protein sequence ID" value="KAE9063911.1"/>
    <property type="molecule type" value="Genomic_DNA"/>
</dbReference>
<organism evidence="3 5">
    <name type="scientific">Phytophthora fragariae</name>
    <dbReference type="NCBI Taxonomy" id="53985"/>
    <lineage>
        <taxon>Eukaryota</taxon>
        <taxon>Sar</taxon>
        <taxon>Stramenopiles</taxon>
        <taxon>Oomycota</taxon>
        <taxon>Peronosporomycetes</taxon>
        <taxon>Peronosporales</taxon>
        <taxon>Peronosporaceae</taxon>
        <taxon>Phytophthora</taxon>
    </lineage>
</organism>
<dbReference type="EMBL" id="QXFW01005519">
    <property type="protein sequence ID" value="KAE8961775.1"/>
    <property type="molecule type" value="Genomic_DNA"/>
</dbReference>
<evidence type="ECO:0000313" key="2">
    <source>
        <dbReference type="EMBL" id="KAE8961775.1"/>
    </source>
</evidence>
<evidence type="ECO:0000313" key="7">
    <source>
        <dbReference type="Proteomes" id="UP000476176"/>
    </source>
</evidence>
<dbReference type="Proteomes" id="UP000476176">
    <property type="component" value="Unassembled WGS sequence"/>
</dbReference>
<evidence type="ECO:0000313" key="3">
    <source>
        <dbReference type="EMBL" id="KAE9063911.1"/>
    </source>
</evidence>
<sequence>MRDDEGADRGTDSDSFCDDEGADRGTDPDSFCGD</sequence>
<dbReference type="Proteomes" id="UP000460718">
    <property type="component" value="Unassembled WGS sequence"/>
</dbReference>